<dbReference type="EMBL" id="JAYWIO010000002">
    <property type="protein sequence ID" value="KAK7282130.1"/>
    <property type="molecule type" value="Genomic_DNA"/>
</dbReference>
<feature type="region of interest" description="Disordered" evidence="1">
    <location>
        <begin position="142"/>
        <end position="198"/>
    </location>
</feature>
<dbReference type="Proteomes" id="UP001372338">
    <property type="component" value="Unassembled WGS sequence"/>
</dbReference>
<evidence type="ECO:0000256" key="1">
    <source>
        <dbReference type="SAM" id="MobiDB-lite"/>
    </source>
</evidence>
<evidence type="ECO:0000313" key="3">
    <source>
        <dbReference type="Proteomes" id="UP001372338"/>
    </source>
</evidence>
<keyword evidence="3" id="KW-1185">Reference proteome</keyword>
<protein>
    <submittedName>
        <fullName evidence="2">Uncharacterized protein</fullName>
    </submittedName>
</protein>
<dbReference type="AlphaFoldDB" id="A0AAN9IKU9"/>
<reference evidence="2 3" key="1">
    <citation type="submission" date="2024-01" db="EMBL/GenBank/DDBJ databases">
        <title>The genomes of 5 underutilized Papilionoideae crops provide insights into root nodulation and disease resistanc.</title>
        <authorList>
            <person name="Yuan L."/>
        </authorList>
    </citation>
    <scope>NUCLEOTIDE SEQUENCE [LARGE SCALE GENOMIC DNA]</scope>
    <source>
        <strain evidence="2">ZHUSHIDOU_FW_LH</strain>
        <tissue evidence="2">Leaf</tissue>
    </source>
</reference>
<comment type="caution">
    <text evidence="2">The sequence shown here is derived from an EMBL/GenBank/DDBJ whole genome shotgun (WGS) entry which is preliminary data.</text>
</comment>
<feature type="compositionally biased region" description="Polar residues" evidence="1">
    <location>
        <begin position="152"/>
        <end position="168"/>
    </location>
</feature>
<sequence length="304" mass="33641">MDGGGNNLSSDAVMETNLMEGMNAEIQHKQIMVINEEETNKDMKNNISIVKDSSTTNSPFGPWMLVKNPPRFKGKQFNPSNDHTPSMKAKGSRFASLIEETEDEENLIEYETGPSISAEANLNQVGLVVSPKKTIRVCDPLAGRNSQHRPFKNNNQQSQLRTKPTMSGSLRPPQASHKSHENILSTHQNDEQRKQMKEKEKAILHKMRILEKQGIGNIDSFCTQVLLPPSSNFNLVYSRQEVNSEATLPPKPPDLAAESSGGINQNASMEVDCVVTEPKGNEASLSSPHHSSIGLEDQTQKLDQ</sequence>
<feature type="compositionally biased region" description="Basic and acidic residues" evidence="1">
    <location>
        <begin position="188"/>
        <end position="198"/>
    </location>
</feature>
<name>A0AAN9IKU9_CROPI</name>
<feature type="region of interest" description="Disordered" evidence="1">
    <location>
        <begin position="276"/>
        <end position="304"/>
    </location>
</feature>
<gene>
    <name evidence="2" type="ORF">RIF29_10697</name>
</gene>
<proteinExistence type="predicted"/>
<accession>A0AAN9IKU9</accession>
<organism evidence="2 3">
    <name type="scientific">Crotalaria pallida</name>
    <name type="common">Smooth rattlebox</name>
    <name type="synonym">Crotalaria striata</name>
    <dbReference type="NCBI Taxonomy" id="3830"/>
    <lineage>
        <taxon>Eukaryota</taxon>
        <taxon>Viridiplantae</taxon>
        <taxon>Streptophyta</taxon>
        <taxon>Embryophyta</taxon>
        <taxon>Tracheophyta</taxon>
        <taxon>Spermatophyta</taxon>
        <taxon>Magnoliopsida</taxon>
        <taxon>eudicotyledons</taxon>
        <taxon>Gunneridae</taxon>
        <taxon>Pentapetalae</taxon>
        <taxon>rosids</taxon>
        <taxon>fabids</taxon>
        <taxon>Fabales</taxon>
        <taxon>Fabaceae</taxon>
        <taxon>Papilionoideae</taxon>
        <taxon>50 kb inversion clade</taxon>
        <taxon>genistoids sensu lato</taxon>
        <taxon>core genistoids</taxon>
        <taxon>Crotalarieae</taxon>
        <taxon>Crotalaria</taxon>
    </lineage>
</organism>
<evidence type="ECO:0000313" key="2">
    <source>
        <dbReference type="EMBL" id="KAK7282130.1"/>
    </source>
</evidence>